<organism evidence="1 2">
    <name type="scientific">Populus trichocarpa</name>
    <name type="common">Western balsam poplar</name>
    <name type="synonym">Populus balsamifera subsp. trichocarpa</name>
    <dbReference type="NCBI Taxonomy" id="3694"/>
    <lineage>
        <taxon>Eukaryota</taxon>
        <taxon>Viridiplantae</taxon>
        <taxon>Streptophyta</taxon>
        <taxon>Embryophyta</taxon>
        <taxon>Tracheophyta</taxon>
        <taxon>Spermatophyta</taxon>
        <taxon>Magnoliopsida</taxon>
        <taxon>eudicotyledons</taxon>
        <taxon>Gunneridae</taxon>
        <taxon>Pentapetalae</taxon>
        <taxon>rosids</taxon>
        <taxon>fabids</taxon>
        <taxon>Malpighiales</taxon>
        <taxon>Salicaceae</taxon>
        <taxon>Saliceae</taxon>
        <taxon>Populus</taxon>
    </lineage>
</organism>
<sequence>MGSPEGSIRTCCRARGFWADCGWNSTLERVCEGILMPCRPFFGDQRLNIKYVCRLWKVDLELDNEFERGKIHEAVRKLMGDKDGEKVRQRAVKFKEKAKIVWWRTALPSSHQQFNGTYLIMLTTRRWDHSSQMPKAIPLAIIRLSIFRWLYSKA</sequence>
<name>A0ACC0SGG1_POPTR</name>
<dbReference type="Proteomes" id="UP000006729">
    <property type="component" value="Chromosome 9"/>
</dbReference>
<evidence type="ECO:0000313" key="1">
    <source>
        <dbReference type="EMBL" id="KAI9388273.1"/>
    </source>
</evidence>
<dbReference type="EMBL" id="CM009298">
    <property type="protein sequence ID" value="KAI9388273.1"/>
    <property type="molecule type" value="Genomic_DNA"/>
</dbReference>
<accession>A0ACC0SGG1</accession>
<proteinExistence type="predicted"/>
<reference evidence="1 2" key="1">
    <citation type="journal article" date="2006" name="Science">
        <title>The genome of black cottonwood, Populus trichocarpa (Torr. &amp; Gray).</title>
        <authorList>
            <person name="Tuskan G.A."/>
            <person name="Difazio S."/>
            <person name="Jansson S."/>
            <person name="Bohlmann J."/>
            <person name="Grigoriev I."/>
            <person name="Hellsten U."/>
            <person name="Putnam N."/>
            <person name="Ralph S."/>
            <person name="Rombauts S."/>
            <person name="Salamov A."/>
            <person name="Schein J."/>
            <person name="Sterck L."/>
            <person name="Aerts A."/>
            <person name="Bhalerao R.R."/>
            <person name="Bhalerao R.P."/>
            <person name="Blaudez D."/>
            <person name="Boerjan W."/>
            <person name="Brun A."/>
            <person name="Brunner A."/>
            <person name="Busov V."/>
            <person name="Campbell M."/>
            <person name="Carlson J."/>
            <person name="Chalot M."/>
            <person name="Chapman J."/>
            <person name="Chen G.L."/>
            <person name="Cooper D."/>
            <person name="Coutinho P.M."/>
            <person name="Couturier J."/>
            <person name="Covert S."/>
            <person name="Cronk Q."/>
            <person name="Cunningham R."/>
            <person name="Davis J."/>
            <person name="Degroeve S."/>
            <person name="Dejardin A."/>
            <person name="Depamphilis C."/>
            <person name="Detter J."/>
            <person name="Dirks B."/>
            <person name="Dubchak I."/>
            <person name="Duplessis S."/>
            <person name="Ehlting J."/>
            <person name="Ellis B."/>
            <person name="Gendler K."/>
            <person name="Goodstein D."/>
            <person name="Gribskov M."/>
            <person name="Grimwood J."/>
            <person name="Groover A."/>
            <person name="Gunter L."/>
            <person name="Hamberger B."/>
            <person name="Heinze B."/>
            <person name="Helariutta Y."/>
            <person name="Henrissat B."/>
            <person name="Holligan D."/>
            <person name="Holt R."/>
            <person name="Huang W."/>
            <person name="Islam-Faridi N."/>
            <person name="Jones S."/>
            <person name="Jones-Rhoades M."/>
            <person name="Jorgensen R."/>
            <person name="Joshi C."/>
            <person name="Kangasjarvi J."/>
            <person name="Karlsson J."/>
            <person name="Kelleher C."/>
            <person name="Kirkpatrick R."/>
            <person name="Kirst M."/>
            <person name="Kohler A."/>
            <person name="Kalluri U."/>
            <person name="Larimer F."/>
            <person name="Leebens-Mack J."/>
            <person name="Leple J.C."/>
            <person name="Locascio P."/>
            <person name="Lou Y."/>
            <person name="Lucas S."/>
            <person name="Martin F."/>
            <person name="Montanini B."/>
            <person name="Napoli C."/>
            <person name="Nelson D.R."/>
            <person name="Nelson C."/>
            <person name="Nieminen K."/>
            <person name="Nilsson O."/>
            <person name="Pereda V."/>
            <person name="Peter G."/>
            <person name="Philippe R."/>
            <person name="Pilate G."/>
            <person name="Poliakov A."/>
            <person name="Razumovskaya J."/>
            <person name="Richardson P."/>
            <person name="Rinaldi C."/>
            <person name="Ritland K."/>
            <person name="Rouze P."/>
            <person name="Ryaboy D."/>
            <person name="Schmutz J."/>
            <person name="Schrader J."/>
            <person name="Segerman B."/>
            <person name="Shin H."/>
            <person name="Siddiqui A."/>
            <person name="Sterky F."/>
            <person name="Terry A."/>
            <person name="Tsai C.J."/>
            <person name="Uberbacher E."/>
            <person name="Unneberg P."/>
            <person name="Vahala J."/>
            <person name="Wall K."/>
            <person name="Wessler S."/>
            <person name="Yang G."/>
            <person name="Yin T."/>
            <person name="Douglas C."/>
            <person name="Marra M."/>
            <person name="Sandberg G."/>
            <person name="Van de Peer Y."/>
            <person name="Rokhsar D."/>
        </authorList>
    </citation>
    <scope>NUCLEOTIDE SEQUENCE [LARGE SCALE GENOMIC DNA]</scope>
    <source>
        <strain evidence="2">cv. Nisqually</strain>
    </source>
</reference>
<keyword evidence="2" id="KW-1185">Reference proteome</keyword>
<protein>
    <submittedName>
        <fullName evidence="1">Uncharacterized protein</fullName>
    </submittedName>
</protein>
<evidence type="ECO:0000313" key="2">
    <source>
        <dbReference type="Proteomes" id="UP000006729"/>
    </source>
</evidence>
<comment type="caution">
    <text evidence="1">The sequence shown here is derived from an EMBL/GenBank/DDBJ whole genome shotgun (WGS) entry which is preliminary data.</text>
</comment>
<gene>
    <name evidence="1" type="ORF">POPTR_009G038950v4</name>
</gene>